<sequence length="182" mass="19667">MIKVETPPEFSRPLLVDALPAKISRQSIEADSDERAAIATRLDLVEIKSLSAKISLEPLGRTGLIRVNGRLTAEVVQTCCVTLAPIAAVIEDEFQLTFGPPEAELDEAEEIEVSWDGEDPPDPITDGAIDIGELVVEHLALALDPFPRAPDAAFEPPPEPEDTSEAKPNPFAVLAALRQKKE</sequence>
<reference evidence="2 3" key="1">
    <citation type="submission" date="2017-11" db="EMBL/GenBank/DDBJ databases">
        <title>Draft genome sequence of magnetotactic bacterium Magnetospirillum kuznetsovii LBB-42.</title>
        <authorList>
            <person name="Grouzdev D.S."/>
            <person name="Rysina M.S."/>
            <person name="Baslerov R.V."/>
            <person name="Koziaeva V."/>
        </authorList>
    </citation>
    <scope>NUCLEOTIDE SEQUENCE [LARGE SCALE GENOMIC DNA]</scope>
    <source>
        <strain evidence="2 3">LBB-42</strain>
    </source>
</reference>
<dbReference type="EMBL" id="PGTO01000004">
    <property type="protein sequence ID" value="RAU22518.1"/>
    <property type="molecule type" value="Genomic_DNA"/>
</dbReference>
<dbReference type="RefSeq" id="WP_112143256.1">
    <property type="nucleotide sequence ID" value="NZ_PGTO01000004.1"/>
</dbReference>
<dbReference type="InterPro" id="IPR003772">
    <property type="entry name" value="YceD"/>
</dbReference>
<evidence type="ECO:0000313" key="3">
    <source>
        <dbReference type="Proteomes" id="UP000251075"/>
    </source>
</evidence>
<keyword evidence="3" id="KW-1185">Reference proteome</keyword>
<proteinExistence type="predicted"/>
<dbReference type="AlphaFoldDB" id="A0A364NZK6"/>
<dbReference type="Pfam" id="PF02620">
    <property type="entry name" value="YceD"/>
    <property type="match status" value="1"/>
</dbReference>
<evidence type="ECO:0000313" key="2">
    <source>
        <dbReference type="EMBL" id="RAU22518.1"/>
    </source>
</evidence>
<comment type="caution">
    <text evidence="2">The sequence shown here is derived from an EMBL/GenBank/DDBJ whole genome shotgun (WGS) entry which is preliminary data.</text>
</comment>
<accession>A0A364NZK6</accession>
<protein>
    <recommendedName>
        <fullName evidence="4">DUF177 domain-containing protein</fullName>
    </recommendedName>
</protein>
<evidence type="ECO:0000256" key="1">
    <source>
        <dbReference type="SAM" id="MobiDB-lite"/>
    </source>
</evidence>
<evidence type="ECO:0008006" key="4">
    <source>
        <dbReference type="Google" id="ProtNLM"/>
    </source>
</evidence>
<organism evidence="2 3">
    <name type="scientific">Paramagnetospirillum kuznetsovii</name>
    <dbReference type="NCBI Taxonomy" id="2053833"/>
    <lineage>
        <taxon>Bacteria</taxon>
        <taxon>Pseudomonadati</taxon>
        <taxon>Pseudomonadota</taxon>
        <taxon>Alphaproteobacteria</taxon>
        <taxon>Rhodospirillales</taxon>
        <taxon>Magnetospirillaceae</taxon>
        <taxon>Paramagnetospirillum</taxon>
    </lineage>
</organism>
<dbReference type="Proteomes" id="UP000251075">
    <property type="component" value="Unassembled WGS sequence"/>
</dbReference>
<gene>
    <name evidence="2" type="ORF">CU669_07450</name>
</gene>
<name>A0A364NZK6_9PROT</name>
<feature type="region of interest" description="Disordered" evidence="1">
    <location>
        <begin position="147"/>
        <end position="170"/>
    </location>
</feature>
<dbReference type="OrthoDB" id="8443793at2"/>